<evidence type="ECO:0000259" key="6">
    <source>
        <dbReference type="PROSITE" id="PS51562"/>
    </source>
</evidence>
<dbReference type="InterPro" id="IPR039753">
    <property type="entry name" value="RG7MT1"/>
</dbReference>
<protein>
    <recommendedName>
        <fullName evidence="1">mRNA (guanine-N(7))-methyltransferase</fullName>
        <ecNumber evidence="1">2.1.1.56</ecNumber>
    </recommendedName>
</protein>
<accession>A0A6C0CM84</accession>
<keyword evidence="4" id="KW-0949">S-adenosyl-L-methionine</keyword>
<dbReference type="InterPro" id="IPR004971">
    <property type="entry name" value="mRNA_G-N7_MeTrfase_dom"/>
</dbReference>
<dbReference type="EC" id="2.1.1.56" evidence="1"/>
<dbReference type="InterPro" id="IPR029063">
    <property type="entry name" value="SAM-dependent_MTases_sf"/>
</dbReference>
<evidence type="ECO:0000256" key="4">
    <source>
        <dbReference type="ARBA" id="ARBA00022691"/>
    </source>
</evidence>
<organism evidence="7">
    <name type="scientific">viral metagenome</name>
    <dbReference type="NCBI Taxonomy" id="1070528"/>
    <lineage>
        <taxon>unclassified sequences</taxon>
        <taxon>metagenomes</taxon>
        <taxon>organismal metagenomes</taxon>
    </lineage>
</organism>
<proteinExistence type="predicted"/>
<keyword evidence="2" id="KW-0489">Methyltransferase</keyword>
<dbReference type="GO" id="GO:0005634">
    <property type="term" value="C:nucleus"/>
    <property type="evidence" value="ECO:0007669"/>
    <property type="project" value="TreeGrafter"/>
</dbReference>
<evidence type="ECO:0000256" key="3">
    <source>
        <dbReference type="ARBA" id="ARBA00022679"/>
    </source>
</evidence>
<dbReference type="SUPFAM" id="SSF53335">
    <property type="entry name" value="S-adenosyl-L-methionine-dependent methyltransferases"/>
    <property type="match status" value="1"/>
</dbReference>
<dbReference type="PANTHER" id="PTHR12189">
    <property type="entry name" value="MRNA GUANINE-7- METHYLTRANSFERASE"/>
    <property type="match status" value="1"/>
</dbReference>
<evidence type="ECO:0000256" key="1">
    <source>
        <dbReference type="ARBA" id="ARBA00011926"/>
    </source>
</evidence>
<evidence type="ECO:0000256" key="5">
    <source>
        <dbReference type="ARBA" id="ARBA00022884"/>
    </source>
</evidence>
<dbReference type="AlphaFoldDB" id="A0A6C0CM84"/>
<name>A0A6C0CM84_9ZZZZ</name>
<evidence type="ECO:0000313" key="7">
    <source>
        <dbReference type="EMBL" id="QHT05561.1"/>
    </source>
</evidence>
<dbReference type="Pfam" id="PF03291">
    <property type="entry name" value="mRNA_G-N7_MeTrfase"/>
    <property type="match status" value="1"/>
</dbReference>
<keyword evidence="3" id="KW-0808">Transferase</keyword>
<dbReference type="EMBL" id="MN739457">
    <property type="protein sequence ID" value="QHT05561.1"/>
    <property type="molecule type" value="Genomic_DNA"/>
</dbReference>
<keyword evidence="5" id="KW-0694">RNA-binding</keyword>
<evidence type="ECO:0000256" key="2">
    <source>
        <dbReference type="ARBA" id="ARBA00022603"/>
    </source>
</evidence>
<dbReference type="PANTHER" id="PTHR12189:SF2">
    <property type="entry name" value="MRNA CAP GUANINE-N7 METHYLTRANSFERASE"/>
    <property type="match status" value="1"/>
</dbReference>
<dbReference type="PROSITE" id="PS51562">
    <property type="entry name" value="RNA_CAP0_MT"/>
    <property type="match status" value="1"/>
</dbReference>
<dbReference type="GO" id="GO:0003723">
    <property type="term" value="F:RNA binding"/>
    <property type="evidence" value="ECO:0007669"/>
    <property type="project" value="UniProtKB-KW"/>
</dbReference>
<dbReference type="Gene3D" id="3.40.50.150">
    <property type="entry name" value="Vaccinia Virus protein VP39"/>
    <property type="match status" value="1"/>
</dbReference>
<dbReference type="CDD" id="cd02440">
    <property type="entry name" value="AdoMet_MTases"/>
    <property type="match status" value="1"/>
</dbReference>
<dbReference type="GO" id="GO:0004482">
    <property type="term" value="F:mRNA 5'-cap (guanine-N7-)-methyltransferase activity"/>
    <property type="evidence" value="ECO:0007669"/>
    <property type="project" value="UniProtKB-EC"/>
</dbReference>
<sequence>MFKDIVILSTMEEIRRLHNDEKRALIELVTQKGDSILDVGCGFGGDLQKWKKVGANINMCEPNENALNEAKSRAKNMKIRVNFYHGDIHSCPNRKYDIVCYNFALHYIFENRDMFINSLQAVKRRLKPGGRFIGIIPDSEKLIFKTPMTDDMGNFFKLKETSCGNFGEKLFVHLSDTPYYADGPKSEPLAHKDLLITQLENTGFSMEKWEGLSGNPITELYSKFIFVYRNDSSGRTTHT</sequence>
<reference evidence="7" key="1">
    <citation type="journal article" date="2020" name="Nature">
        <title>Giant virus diversity and host interactions through global metagenomics.</title>
        <authorList>
            <person name="Schulz F."/>
            <person name="Roux S."/>
            <person name="Paez-Espino D."/>
            <person name="Jungbluth S."/>
            <person name="Walsh D.A."/>
            <person name="Denef V.J."/>
            <person name="McMahon K.D."/>
            <person name="Konstantinidis K.T."/>
            <person name="Eloe-Fadrosh E.A."/>
            <person name="Kyrpides N.C."/>
            <person name="Woyke T."/>
        </authorList>
    </citation>
    <scope>NUCLEOTIDE SEQUENCE</scope>
    <source>
        <strain evidence="7">GVMAG-M-3300021389-45</strain>
    </source>
</reference>
<feature type="domain" description="MRNA cap 0 methyltransferase" evidence="6">
    <location>
        <begin position="9"/>
        <end position="239"/>
    </location>
</feature>